<reference evidence="1" key="2">
    <citation type="journal article" date="2015" name="Fish Shellfish Immunol.">
        <title>Early steps in the European eel (Anguilla anguilla)-Vibrio vulnificus interaction in the gills: Role of the RtxA13 toxin.</title>
        <authorList>
            <person name="Callol A."/>
            <person name="Pajuelo D."/>
            <person name="Ebbesson L."/>
            <person name="Teles M."/>
            <person name="MacKenzie S."/>
            <person name="Amaro C."/>
        </authorList>
    </citation>
    <scope>NUCLEOTIDE SEQUENCE</scope>
</reference>
<protein>
    <submittedName>
        <fullName evidence="1">Uncharacterized protein</fullName>
    </submittedName>
</protein>
<name>A0A0E9W010_ANGAN</name>
<evidence type="ECO:0000313" key="1">
    <source>
        <dbReference type="EMBL" id="JAH83676.1"/>
    </source>
</evidence>
<reference evidence="1" key="1">
    <citation type="submission" date="2014-11" db="EMBL/GenBank/DDBJ databases">
        <authorList>
            <person name="Amaro Gonzalez C."/>
        </authorList>
    </citation>
    <scope>NUCLEOTIDE SEQUENCE</scope>
</reference>
<organism evidence="1">
    <name type="scientific">Anguilla anguilla</name>
    <name type="common">European freshwater eel</name>
    <name type="synonym">Muraena anguilla</name>
    <dbReference type="NCBI Taxonomy" id="7936"/>
    <lineage>
        <taxon>Eukaryota</taxon>
        <taxon>Metazoa</taxon>
        <taxon>Chordata</taxon>
        <taxon>Craniata</taxon>
        <taxon>Vertebrata</taxon>
        <taxon>Euteleostomi</taxon>
        <taxon>Actinopterygii</taxon>
        <taxon>Neopterygii</taxon>
        <taxon>Teleostei</taxon>
        <taxon>Anguilliformes</taxon>
        <taxon>Anguillidae</taxon>
        <taxon>Anguilla</taxon>
    </lineage>
</organism>
<accession>A0A0E9W010</accession>
<dbReference type="EMBL" id="GBXM01024901">
    <property type="protein sequence ID" value="JAH83676.1"/>
    <property type="molecule type" value="Transcribed_RNA"/>
</dbReference>
<sequence length="15" mass="1654">MSRTTVHSPSHGPLF</sequence>
<proteinExistence type="predicted"/>